<keyword evidence="4 6" id="KW-0862">Zinc</keyword>
<evidence type="ECO:0000256" key="5">
    <source>
        <dbReference type="ARBA" id="ARBA00023049"/>
    </source>
</evidence>
<keyword evidence="7" id="KW-0472">Membrane</keyword>
<comment type="similarity">
    <text evidence="6">Belongs to the peptidase M48 family.</text>
</comment>
<evidence type="ECO:0000313" key="11">
    <source>
        <dbReference type="Proteomes" id="UP001626536"/>
    </source>
</evidence>
<keyword evidence="7" id="KW-1133">Transmembrane helix</keyword>
<feature type="transmembrane region" description="Helical" evidence="7">
    <location>
        <begin position="148"/>
        <end position="167"/>
    </location>
</feature>
<evidence type="ECO:0000259" key="9">
    <source>
        <dbReference type="Pfam" id="PF16491"/>
    </source>
</evidence>
<feature type="transmembrane region" description="Helical" evidence="7">
    <location>
        <begin position="102"/>
        <end position="127"/>
    </location>
</feature>
<dbReference type="EMBL" id="CP136862">
    <property type="protein sequence ID" value="WOJ89173.1"/>
    <property type="molecule type" value="Genomic_DNA"/>
</dbReference>
<feature type="transmembrane region" description="Helical" evidence="7">
    <location>
        <begin position="69"/>
        <end position="90"/>
    </location>
</feature>
<keyword evidence="7" id="KW-0812">Transmembrane</keyword>
<dbReference type="Gene3D" id="3.30.2010.10">
    <property type="entry name" value="Metalloproteases ('zincins'), catalytic domain"/>
    <property type="match status" value="1"/>
</dbReference>
<dbReference type="Pfam" id="PF16491">
    <property type="entry name" value="Peptidase_M48_N"/>
    <property type="match status" value="1"/>
</dbReference>
<comment type="cofactor">
    <cofactor evidence="6">
        <name>Zn(2+)</name>
        <dbReference type="ChEBI" id="CHEBI:29105"/>
    </cofactor>
    <text evidence="6">Binds 1 zinc ion per subunit.</text>
</comment>
<dbReference type="CDD" id="cd07343">
    <property type="entry name" value="M48A_Zmpste24p_like"/>
    <property type="match status" value="1"/>
</dbReference>
<protein>
    <submittedName>
        <fullName evidence="10">M48 family metallopeptidase</fullName>
    </submittedName>
</protein>
<keyword evidence="1 6" id="KW-0645">Protease</keyword>
<keyword evidence="2" id="KW-0479">Metal-binding</keyword>
<organism evidence="10 11">
    <name type="scientific">Methylocapsa polymorpha</name>
    <dbReference type="NCBI Taxonomy" id="3080828"/>
    <lineage>
        <taxon>Bacteria</taxon>
        <taxon>Pseudomonadati</taxon>
        <taxon>Pseudomonadota</taxon>
        <taxon>Alphaproteobacteria</taxon>
        <taxon>Hyphomicrobiales</taxon>
        <taxon>Beijerinckiaceae</taxon>
        <taxon>Methylocapsa</taxon>
    </lineage>
</organism>
<evidence type="ECO:0000313" key="10">
    <source>
        <dbReference type="EMBL" id="WOJ89173.1"/>
    </source>
</evidence>
<dbReference type="InterPro" id="IPR027057">
    <property type="entry name" value="CAXX_Prtase_1"/>
</dbReference>
<feature type="domain" description="CAAX prenyl protease 1 N-terminal" evidence="9">
    <location>
        <begin position="30"/>
        <end position="203"/>
    </location>
</feature>
<evidence type="ECO:0000256" key="2">
    <source>
        <dbReference type="ARBA" id="ARBA00022723"/>
    </source>
</evidence>
<evidence type="ECO:0000256" key="6">
    <source>
        <dbReference type="RuleBase" id="RU003983"/>
    </source>
</evidence>
<gene>
    <name evidence="10" type="ORF">RZS28_15395</name>
</gene>
<dbReference type="InterPro" id="IPR032456">
    <property type="entry name" value="Peptidase_M48_N"/>
</dbReference>
<name>A0ABZ0HPR4_9HYPH</name>
<evidence type="ECO:0000256" key="1">
    <source>
        <dbReference type="ARBA" id="ARBA00022670"/>
    </source>
</evidence>
<dbReference type="PANTHER" id="PTHR10120">
    <property type="entry name" value="CAAX PRENYL PROTEASE 1"/>
    <property type="match status" value="1"/>
</dbReference>
<evidence type="ECO:0000259" key="8">
    <source>
        <dbReference type="Pfam" id="PF01435"/>
    </source>
</evidence>
<accession>A0ABZ0HPR4</accession>
<feature type="transmembrane region" description="Helical" evidence="7">
    <location>
        <begin position="6"/>
        <end position="22"/>
    </location>
</feature>
<dbReference type="Proteomes" id="UP001626536">
    <property type="component" value="Chromosome"/>
</dbReference>
<feature type="domain" description="Peptidase M48" evidence="8">
    <location>
        <begin position="210"/>
        <end position="408"/>
    </location>
</feature>
<evidence type="ECO:0000256" key="4">
    <source>
        <dbReference type="ARBA" id="ARBA00022833"/>
    </source>
</evidence>
<keyword evidence="11" id="KW-1185">Reference proteome</keyword>
<proteinExistence type="inferred from homology"/>
<keyword evidence="3 6" id="KW-0378">Hydrolase</keyword>
<feature type="transmembrane region" description="Helical" evidence="7">
    <location>
        <begin position="289"/>
        <end position="308"/>
    </location>
</feature>
<evidence type="ECO:0000256" key="7">
    <source>
        <dbReference type="SAM" id="Phobius"/>
    </source>
</evidence>
<dbReference type="Pfam" id="PF01435">
    <property type="entry name" value="Peptidase_M48"/>
    <property type="match status" value="1"/>
</dbReference>
<feature type="transmembrane region" description="Helical" evidence="7">
    <location>
        <begin position="323"/>
        <end position="341"/>
    </location>
</feature>
<keyword evidence="5 6" id="KW-0482">Metalloprotease</keyword>
<sequence>MSLIVATIYLAIFLSGALGVYLKRRQAASVIAHRERVPVDFADQVSLEEHKRAADYTLARTRLDIIETIFDTVVAIVWLALLLAPVYALLAQIAPPGLSRSVAVVVCVAAVGYLLNLPFTIFSTFWLEARFGFNRTTPGIFLRDQVKGAALKLVLVVPLLYGLFALLRAMPNLWWLFGWAALMAIMIAMMVVYPAFIAPLFNKFTPMPDGPMKTRIEALLAKCGFESKGLFVMDASKRSAHGNAYFSGLGKAKRIVFFDTLLEKHTPEEIESILAHELGHYKLGHIAQLIAQSAALTFLGFAVLHWAFSAGGLANQFDLPDDPGLVLVIILTAMGPVLHLLSPLTSWLSRRAEFQADAFAKKMVGAQPMISALTRLSRDNLSTLTPDRLYALFYYSHPPVPLRIAQLKVV</sequence>
<feature type="transmembrane region" description="Helical" evidence="7">
    <location>
        <begin position="173"/>
        <end position="197"/>
    </location>
</feature>
<reference evidence="10 11" key="1">
    <citation type="submission" date="2023-10" db="EMBL/GenBank/DDBJ databases">
        <title>Novel methanotroph of the genus Methylocapsa from a subarctic wetland.</title>
        <authorList>
            <person name="Belova S.E."/>
            <person name="Oshkin I.Y."/>
            <person name="Miroshnikov K."/>
            <person name="Dedysh S.N."/>
        </authorList>
    </citation>
    <scope>NUCLEOTIDE SEQUENCE [LARGE SCALE GENOMIC DNA]</scope>
    <source>
        <strain evidence="10 11">RX1</strain>
    </source>
</reference>
<dbReference type="RefSeq" id="WP_407338615.1">
    <property type="nucleotide sequence ID" value="NZ_CP136862.1"/>
</dbReference>
<dbReference type="InterPro" id="IPR001915">
    <property type="entry name" value="Peptidase_M48"/>
</dbReference>
<evidence type="ECO:0000256" key="3">
    <source>
        <dbReference type="ARBA" id="ARBA00022801"/>
    </source>
</evidence>